<dbReference type="OrthoDB" id="5596951at2759"/>
<comment type="caution">
    <text evidence="2">The sequence shown here is derived from an EMBL/GenBank/DDBJ whole genome shotgun (WGS) entry which is preliminary data.</text>
</comment>
<dbReference type="InterPro" id="IPR008075">
    <property type="entry name" value="LIMR"/>
</dbReference>
<feature type="transmembrane region" description="Helical" evidence="1">
    <location>
        <begin position="40"/>
        <end position="69"/>
    </location>
</feature>
<keyword evidence="1" id="KW-0472">Membrane</keyword>
<evidence type="ECO:0000313" key="3">
    <source>
        <dbReference type="Proteomes" id="UP000812440"/>
    </source>
</evidence>
<dbReference type="PANTHER" id="PTHR12625:SF1">
    <property type="entry name" value="LIMB REGION 1 PROTEIN HOMOLOG"/>
    <property type="match status" value="1"/>
</dbReference>
<dbReference type="EMBL" id="JAACNH010000005">
    <property type="protein sequence ID" value="KAG8443588.1"/>
    <property type="molecule type" value="Genomic_DNA"/>
</dbReference>
<keyword evidence="1" id="KW-0812">Transmembrane</keyword>
<dbReference type="GO" id="GO:0005886">
    <property type="term" value="C:plasma membrane"/>
    <property type="evidence" value="ECO:0007669"/>
    <property type="project" value="TreeGrafter"/>
</dbReference>
<gene>
    <name evidence="2" type="ORF">GDO86_012116</name>
</gene>
<keyword evidence="3" id="KW-1185">Reference proteome</keyword>
<reference evidence="2" key="1">
    <citation type="thesis" date="2020" institute="ProQuest LLC" country="789 East Eisenhower Parkway, Ann Arbor, MI, USA">
        <title>Comparative Genomics and Chromosome Evolution.</title>
        <authorList>
            <person name="Mudd A.B."/>
        </authorList>
    </citation>
    <scope>NUCLEOTIDE SEQUENCE</scope>
    <source>
        <strain evidence="2">Female2</strain>
        <tissue evidence="2">Blood</tissue>
    </source>
</reference>
<dbReference type="AlphaFoldDB" id="A0A8T2JIU5"/>
<name>A0A8T2JIU5_9PIPI</name>
<dbReference type="PANTHER" id="PTHR12625">
    <property type="entry name" value="LIPOCALIN-1 INTERACTING MEMBRANE RECEPTOR LIMR"/>
    <property type="match status" value="1"/>
</dbReference>
<organism evidence="2 3">
    <name type="scientific">Hymenochirus boettgeri</name>
    <name type="common">Congo dwarf clawed frog</name>
    <dbReference type="NCBI Taxonomy" id="247094"/>
    <lineage>
        <taxon>Eukaryota</taxon>
        <taxon>Metazoa</taxon>
        <taxon>Chordata</taxon>
        <taxon>Craniata</taxon>
        <taxon>Vertebrata</taxon>
        <taxon>Euteleostomi</taxon>
        <taxon>Amphibia</taxon>
        <taxon>Batrachia</taxon>
        <taxon>Anura</taxon>
        <taxon>Pipoidea</taxon>
        <taxon>Pipidae</taxon>
        <taxon>Pipinae</taxon>
        <taxon>Hymenochirus</taxon>
    </lineage>
</organism>
<proteinExistence type="predicted"/>
<accession>A0A8T2JIU5</accession>
<protein>
    <submittedName>
        <fullName evidence="2">Uncharacterized protein</fullName>
    </submittedName>
</protein>
<feature type="non-terminal residue" evidence="2">
    <location>
        <position position="1"/>
    </location>
</feature>
<sequence>GGNCTVDNNIKRIEQDLINTKTMKSQLERSKKASVWQRNLVYPAVMILLLIATFSSVILVSLNILRLLVDENAMPKGSK</sequence>
<feature type="non-terminal residue" evidence="2">
    <location>
        <position position="79"/>
    </location>
</feature>
<dbReference type="Proteomes" id="UP000812440">
    <property type="component" value="Chromosome 6"/>
</dbReference>
<keyword evidence="1" id="KW-1133">Transmembrane helix</keyword>
<evidence type="ECO:0000256" key="1">
    <source>
        <dbReference type="SAM" id="Phobius"/>
    </source>
</evidence>
<dbReference type="GO" id="GO:0007165">
    <property type="term" value="P:signal transduction"/>
    <property type="evidence" value="ECO:0007669"/>
    <property type="project" value="TreeGrafter"/>
</dbReference>
<dbReference type="GO" id="GO:0004888">
    <property type="term" value="F:transmembrane signaling receptor activity"/>
    <property type="evidence" value="ECO:0007669"/>
    <property type="project" value="TreeGrafter"/>
</dbReference>
<evidence type="ECO:0000313" key="2">
    <source>
        <dbReference type="EMBL" id="KAG8443588.1"/>
    </source>
</evidence>